<evidence type="ECO:0000259" key="2">
    <source>
        <dbReference type="Pfam" id="PF06791"/>
    </source>
</evidence>
<accession>A0ABM5Z8J3</accession>
<evidence type="ECO:0000256" key="1">
    <source>
        <dbReference type="SAM" id="Coils"/>
    </source>
</evidence>
<proteinExistence type="predicted"/>
<feature type="coiled-coil region" evidence="1">
    <location>
        <begin position="581"/>
        <end position="630"/>
    </location>
</feature>
<evidence type="ECO:0000313" key="4">
    <source>
        <dbReference type="EMBL" id="AMP15486.1"/>
    </source>
</evidence>
<dbReference type="NCBIfam" id="TIGR01541">
    <property type="entry name" value="tape_meas_lam_C"/>
    <property type="match status" value="1"/>
</dbReference>
<feature type="domain" description="Bacteriophage tail tape measure N-terminal" evidence="2">
    <location>
        <begin position="363"/>
        <end position="510"/>
    </location>
</feature>
<dbReference type="EMBL" id="CP013236">
    <property type="protein sequence ID" value="AMP15486.1"/>
    <property type="molecule type" value="Genomic_DNA"/>
</dbReference>
<dbReference type="Pfam" id="PF09718">
    <property type="entry name" value="Tape_meas_lam_C"/>
    <property type="match status" value="1"/>
</dbReference>
<protein>
    <submittedName>
        <fullName evidence="4">Phage tail tape measure protein, lambda family</fullName>
    </submittedName>
</protein>
<dbReference type="InterPro" id="IPR009628">
    <property type="entry name" value="Phage_tape_measure_N"/>
</dbReference>
<evidence type="ECO:0000313" key="5">
    <source>
        <dbReference type="Proteomes" id="UP000074914"/>
    </source>
</evidence>
<dbReference type="Proteomes" id="UP000074914">
    <property type="component" value="Chromosome"/>
</dbReference>
<organism evidence="4 5">
    <name type="scientific">Collimonas pratensis</name>
    <dbReference type="NCBI Taxonomy" id="279113"/>
    <lineage>
        <taxon>Bacteria</taxon>
        <taxon>Pseudomonadati</taxon>
        <taxon>Pseudomonadota</taxon>
        <taxon>Betaproteobacteria</taxon>
        <taxon>Burkholderiales</taxon>
        <taxon>Oxalobacteraceae</taxon>
        <taxon>Collimonas</taxon>
    </lineage>
</organism>
<sequence length="1166" mass="122349">MSDDVLGKATIMMVADQSGFNADMVKAAQTVAKFADTAADAAGKSSTALTSIGDASTQSANTMSSSQKRFVESLQRQVVAMEGGKLAALSLKAEQMGLAGAAAPLIDRMRQVEATQRAAAAANDAVSGSFAGASAAATSFAESEDQATARIRAMVAASVAQAEALNKQNSASREAAAAARELSIANGSGSSSGAKVDFSLQQRGMQSTANEIAEVNRALASIGRGASSMKEVQLQTDKLLGLWQSGRISAEQYDLAVKRLDASEAGLAKSTADAAAKADAFVAKLKDQAATAGMTTKQLMEYRAAQLGVTAQAAPFIEKIGAGEKALHSFSMESGGARRELGVVARELARGDFGAAARSMSILSERTGLTAMMMSPLGLAVGAVAGAFAVLGYEAYASHQRLEEVNKSIASSGSFSGLTADQISGMATQLAGSSRFIGEANEALVGLVNTGRISGDQLGSFGQVALEMAKDTGRSIADVTADLGALADDAVAWAEKYQKQHHFMSAAQYQLAVQYAETGDKAGAAKVVIDALHDSHQRMTTDAGKDIGLVMTIWQGWKSLIIEVDQLLGRAIGPSTYASQMESAQKRYLGSTARLENLKAAKDGGNKQLIEQVQAAVDADQKELSRINDLILKEHAKTKESQALGKSGDQAMALRNYLNDSKYADKDSRKRIDKDKEKKDFADATAGLVEGSKEYETAYARHQANLKKIDEQYQDKKAAKPKAYHDDAGTKLLQSLREQEATLQAQLGGENKLTEAQRERVKFEQQIADLKEKKVLTADQKSLLNDEAAIRAQLDKNVAVAEEVRLKQEKQKLSERSAQIGESINSQRGGQQEQYGRALGAFGMGRAEQERVAAYNQIQKEYQRYQEQLTKATPKELLGSQEFQDAQGAIQAGLAGSLKDYEAYYDELQAKQGDWRNGAMQSFYDYQDAARNVAAQAGSAFTNAAKGMEDALVKFATTGKLSFSDLAKSVIADIARMQAKAAISGLFSFAMNAIGAYVGSTGAVNAGMSVPSSGGAGAGFIDAAAGGSFATGGFVSGEGTGTSDSIAAWLSNGEFVNNAASTKRNRGLLEWLNNGGDASKLGRFAGGGVVGSSPAGVGMPSLAAGGGMNIVTHVTVSDAGTKAETTGDNNGVGKQLGAMITQVIKEVIVKESRDGGLLSKQRMGYA</sequence>
<name>A0ABM5Z8J3_9BURK</name>
<keyword evidence="1" id="KW-0175">Coiled coil</keyword>
<dbReference type="RefSeq" id="WP_062116652.1">
    <property type="nucleotide sequence ID" value="NZ_CP013236.1"/>
</dbReference>
<feature type="coiled-coil region" evidence="1">
    <location>
        <begin position="692"/>
        <end position="719"/>
    </location>
</feature>
<dbReference type="Pfam" id="PF06791">
    <property type="entry name" value="TMP_2"/>
    <property type="match status" value="1"/>
</dbReference>
<evidence type="ECO:0000259" key="3">
    <source>
        <dbReference type="Pfam" id="PF09718"/>
    </source>
</evidence>
<gene>
    <name evidence="4" type="ORF">CPter291_3249</name>
</gene>
<feature type="domain" description="Bacteriophage tail tape measure C-terminal" evidence="3">
    <location>
        <begin position="913"/>
        <end position="987"/>
    </location>
</feature>
<dbReference type="Pfam" id="PF24622">
    <property type="entry name" value="TMP_4"/>
    <property type="match status" value="1"/>
</dbReference>
<keyword evidence="5" id="KW-1185">Reference proteome</keyword>
<reference evidence="4 5" key="1">
    <citation type="submission" date="2015-11" db="EMBL/GenBank/DDBJ databases">
        <title>Exploring the genomic traits of fungus-feeding bacterial genus Collimonas.</title>
        <authorList>
            <person name="Song C."/>
            <person name="Schmidt R."/>
            <person name="de Jager V."/>
            <person name="Krzyzanowska D."/>
            <person name="Jongedijk E."/>
            <person name="Cankar K."/>
            <person name="Beekwilder J."/>
            <person name="van Veen A."/>
            <person name="de Boer W."/>
            <person name="van Veen J.A."/>
            <person name="Garbeva P."/>
        </authorList>
    </citation>
    <scope>NUCLEOTIDE SEQUENCE [LARGE SCALE GENOMIC DNA]</scope>
    <source>
        <strain evidence="4 5">Ter291</strain>
    </source>
</reference>
<dbReference type="InterPro" id="IPR006431">
    <property type="entry name" value="Phage_tape_meas_C"/>
</dbReference>